<dbReference type="AlphaFoldDB" id="A0AAX2RFM6"/>
<reference evidence="1 2" key="1">
    <citation type="submission" date="2019-03" db="EMBL/GenBank/DDBJ databases">
        <title>Burkholderia cepacia outbreak.</title>
        <authorList>
            <person name="Farzana R."/>
            <person name="Walsh T.R."/>
        </authorList>
    </citation>
    <scope>NUCLEOTIDE SEQUENCE [LARGE SCALE GENOMIC DNA]</scope>
    <source>
        <strain evidence="2">d13</strain>
    </source>
</reference>
<dbReference type="RefSeq" id="WP_134319738.1">
    <property type="nucleotide sequence ID" value="NZ_CP095496.1"/>
</dbReference>
<accession>A0AAX2RFM6</accession>
<gene>
    <name evidence="1" type="ORF">E3D37_38040</name>
</gene>
<evidence type="ECO:0000313" key="1">
    <source>
        <dbReference type="EMBL" id="TEU35155.1"/>
    </source>
</evidence>
<organism evidence="1 2">
    <name type="scientific">Burkholderia cepacia</name>
    <name type="common">Pseudomonas cepacia</name>
    <dbReference type="NCBI Taxonomy" id="292"/>
    <lineage>
        <taxon>Bacteria</taxon>
        <taxon>Pseudomonadati</taxon>
        <taxon>Pseudomonadota</taxon>
        <taxon>Betaproteobacteria</taxon>
        <taxon>Burkholderiales</taxon>
        <taxon>Burkholderiaceae</taxon>
        <taxon>Burkholderia</taxon>
        <taxon>Burkholderia cepacia complex</taxon>
    </lineage>
</organism>
<sequence length="260" mass="29385">MNLTFDYFSARMMVAGIILLSISRAAFPAAKVVESTHPMYYGKVDGGRLISLTIPPRELILDMNPVNSIKSEANDFKQARYYFPNSNTPLSVVKNLEKIYGFDRRRDVPIVSSSLDWVIAEYFKANSHVPICRFRLLGKSVERQEQLDFSGKVIKIILIGWAPRNSTEDEERVPDLSVLGEHPAWIRVLRVTPDGRRTLVAEAWKATDVPFDAPTDSEPKASDLYFGLPNGARRWHSIADFTKYNEIDLHAACLSGARPR</sequence>
<proteinExistence type="predicted"/>
<comment type="caution">
    <text evidence="1">The sequence shown here is derived from an EMBL/GenBank/DDBJ whole genome shotgun (WGS) entry which is preliminary data.</text>
</comment>
<name>A0AAX2RFM6_BURCE</name>
<evidence type="ECO:0000313" key="2">
    <source>
        <dbReference type="Proteomes" id="UP000298234"/>
    </source>
</evidence>
<dbReference type="Proteomes" id="UP000298234">
    <property type="component" value="Unassembled WGS sequence"/>
</dbReference>
<dbReference type="EMBL" id="SNSQ01000069">
    <property type="protein sequence ID" value="TEU35155.1"/>
    <property type="molecule type" value="Genomic_DNA"/>
</dbReference>
<protein>
    <submittedName>
        <fullName evidence="1">Uncharacterized protein</fullName>
    </submittedName>
</protein>